<dbReference type="InterPro" id="IPR013320">
    <property type="entry name" value="ConA-like_dom_sf"/>
</dbReference>
<evidence type="ECO:0008006" key="4">
    <source>
        <dbReference type="Google" id="ProtNLM"/>
    </source>
</evidence>
<evidence type="ECO:0000313" key="3">
    <source>
        <dbReference type="Proteomes" id="UP001208689"/>
    </source>
</evidence>
<dbReference type="Proteomes" id="UP001208689">
    <property type="component" value="Chromosome"/>
</dbReference>
<dbReference type="SUPFAM" id="SSF49899">
    <property type="entry name" value="Concanavalin A-like lectins/glucanases"/>
    <property type="match status" value="1"/>
</dbReference>
<evidence type="ECO:0000313" key="2">
    <source>
        <dbReference type="EMBL" id="UYP46495.1"/>
    </source>
</evidence>
<name>A0ABY6HSL2_9ARCH</name>
<sequence>MLDKNKKGKKKLSLGSKIGMCLFIVAMISTNSPNLIKSASAISVNDWELNPEWEGWEEDSTLGNQYTRVAEYSDLGSRDPVLGLRDGSYYGEAKIKNEFPNQPAGAFSTELKIVETSYGNEDCSFIRFYSGTTIAAALIIDNNFRYAPDQGVSDAPIRSINVELETWYHFAAEWNSQATGTNEWTFYINGQIIAQFDSTNPFSGINNITISTYLGDITHNLTLHNLRHMDDSSTINQIWEEDKFFEWTSGGTNQWCHISTNIFEDRNVLKLNDGSWVGEAIATANFDLSEKGSFSTNIRIVDSGYGETDCFLIRFLSGSTVSSYMTMWEDQGVNTIRFCGSDGNSYPTGSTYSTNVWNDDFKAEWDCSGSGKDQWVFSLGGTVIKTFESEKYTSGINQISIRSLYSKPTNYVYFNDIQIDSDDDGLSRKEELLFGTDPTTADSDGDGREDGVEIRYMTNPIINEVFWEDFEEISLPSGYIDNGDTIGEWQVAKDNDDFCDLYVDQSPSYWGESSQVLWLHTTDESLIDIYKNDIASSGDNLVYFRSSISIGQLQYQQFYVDFTYGTSSRLHFLFSSGELFFWDSYYIYGKHLTAYKPVYDAASNVVVYSEDQKIDFEVFIDKDQSTWTLKWNGQAIMKQYDLDFGNTFNRVILGTPSTSSGRVFLDDLVFEHGKITKDDSKTLYNKIVPNIVACLPGFNEEFSEDSIGDTSLVGLEISSIVSRDTEYSFNFPFVSVSYDDEIETGPHHDEVRTIGQEHWYWYYKIYGDIEFYSIDLTEYSYSASFLAFYSFDPYSTQNTVLTNHPYSDLRDDCSYLNQETFDYWVQPSYTSEYSCPQQYTDSGSQTQKGWDYTISKQTTLGLNFELSFATPVQSISLPLGISFAFNVERDLDFWYYLILKDTHTSTKSVTYNMNANVAKGFYTFFISDFKIH</sequence>
<accession>A0ABY6HSL2</accession>
<protein>
    <recommendedName>
        <fullName evidence="4">LamG domain-containing protein</fullName>
    </recommendedName>
</protein>
<proteinExistence type="predicted"/>
<feature type="transmembrane region" description="Helical" evidence="1">
    <location>
        <begin position="12"/>
        <end position="30"/>
    </location>
</feature>
<reference evidence="2" key="1">
    <citation type="submission" date="2022-09" db="EMBL/GenBank/DDBJ databases">
        <title>Actin cytoskeleton and complex cell architecture in an #Asgard archaeon.</title>
        <authorList>
            <person name="Ponce Toledo R.I."/>
            <person name="Schleper C."/>
            <person name="Rodrigues Oliveira T."/>
            <person name="Wollweber F."/>
            <person name="Xu J."/>
            <person name="Rittmann S."/>
            <person name="Klingl A."/>
            <person name="Pilhofer M."/>
        </authorList>
    </citation>
    <scope>NUCLEOTIDE SEQUENCE</scope>
    <source>
        <strain evidence="2">B-35</strain>
    </source>
</reference>
<keyword evidence="1" id="KW-1133">Transmembrane helix</keyword>
<dbReference type="EMBL" id="CP104013">
    <property type="protein sequence ID" value="UYP46495.1"/>
    <property type="molecule type" value="Genomic_DNA"/>
</dbReference>
<keyword evidence="1" id="KW-0472">Membrane</keyword>
<evidence type="ECO:0000256" key="1">
    <source>
        <dbReference type="SAM" id="Phobius"/>
    </source>
</evidence>
<organism evidence="2 3">
    <name type="scientific">Candidatus Lokiarchaeum ossiferum</name>
    <dbReference type="NCBI Taxonomy" id="2951803"/>
    <lineage>
        <taxon>Archaea</taxon>
        <taxon>Promethearchaeati</taxon>
        <taxon>Promethearchaeota</taxon>
        <taxon>Promethearchaeia</taxon>
        <taxon>Promethearchaeales</taxon>
        <taxon>Promethearchaeaceae</taxon>
        <taxon>Candidatus Lokiarchaeum</taxon>
    </lineage>
</organism>
<keyword evidence="1" id="KW-0812">Transmembrane</keyword>
<gene>
    <name evidence="2" type="ORF">NEF87_002780</name>
</gene>
<keyword evidence="3" id="KW-1185">Reference proteome</keyword>